<dbReference type="KEGG" id="asau:88175250"/>
<evidence type="ECO:0000256" key="8">
    <source>
        <dbReference type="ARBA" id="ARBA00061226"/>
    </source>
</evidence>
<dbReference type="PROSITE" id="PS51469">
    <property type="entry name" value="SUN"/>
    <property type="match status" value="1"/>
</dbReference>
<dbReference type="InterPro" id="IPR012919">
    <property type="entry name" value="SUN_dom"/>
</dbReference>
<organism evidence="15 16">
    <name type="scientific">Australozyma saopauloensis</name>
    <dbReference type="NCBI Taxonomy" id="291208"/>
    <lineage>
        <taxon>Eukaryota</taxon>
        <taxon>Fungi</taxon>
        <taxon>Dikarya</taxon>
        <taxon>Ascomycota</taxon>
        <taxon>Saccharomycotina</taxon>
        <taxon>Pichiomycetes</taxon>
        <taxon>Metschnikowiaceae</taxon>
        <taxon>Australozyma</taxon>
    </lineage>
</organism>
<feature type="compositionally biased region" description="Basic residues" evidence="11">
    <location>
        <begin position="561"/>
        <end position="572"/>
    </location>
</feature>
<dbReference type="AlphaFoldDB" id="A0AAX4HF18"/>
<keyword evidence="5 12" id="KW-1133">Transmembrane helix</keyword>
<evidence type="ECO:0000256" key="11">
    <source>
        <dbReference type="SAM" id="MobiDB-lite"/>
    </source>
</evidence>
<dbReference type="GO" id="GO:0034975">
    <property type="term" value="P:protein folding in endoplasmic reticulum"/>
    <property type="evidence" value="ECO:0007669"/>
    <property type="project" value="TreeGrafter"/>
</dbReference>
<evidence type="ECO:0000256" key="9">
    <source>
        <dbReference type="ARBA" id="ARBA00064635"/>
    </source>
</evidence>
<evidence type="ECO:0000313" key="15">
    <source>
        <dbReference type="EMBL" id="WPK26827.1"/>
    </source>
</evidence>
<evidence type="ECO:0000256" key="1">
    <source>
        <dbReference type="ARBA" id="ARBA00004115"/>
    </source>
</evidence>
<dbReference type="GeneID" id="88175250"/>
<feature type="signal peptide" evidence="13">
    <location>
        <begin position="1"/>
        <end position="22"/>
    </location>
</feature>
<evidence type="ECO:0000256" key="4">
    <source>
        <dbReference type="ARBA" id="ARBA00022824"/>
    </source>
</evidence>
<evidence type="ECO:0000256" key="10">
    <source>
        <dbReference type="ARBA" id="ARBA00075366"/>
    </source>
</evidence>
<dbReference type="Pfam" id="PF07738">
    <property type="entry name" value="Sad1_UNC"/>
    <property type="match status" value="1"/>
</dbReference>
<comment type="similarity">
    <text evidence="8">Belongs to the SLP1 family.</text>
</comment>
<dbReference type="Gene3D" id="2.60.120.260">
    <property type="entry name" value="Galactose-binding domain-like"/>
    <property type="match status" value="1"/>
</dbReference>
<keyword evidence="16" id="KW-1185">Reference proteome</keyword>
<keyword evidence="4" id="KW-0256">Endoplasmic reticulum</keyword>
<dbReference type="InterPro" id="IPR045120">
    <property type="entry name" value="Suco/Slp1-like"/>
</dbReference>
<keyword evidence="6 12" id="KW-0472">Membrane</keyword>
<dbReference type="PANTHER" id="PTHR12953">
    <property type="entry name" value="MEMBRANE PROTEIN CH1 RELATED"/>
    <property type="match status" value="1"/>
</dbReference>
<proteinExistence type="inferred from homology"/>
<dbReference type="RefSeq" id="XP_062879206.1">
    <property type="nucleotide sequence ID" value="XM_063023136.1"/>
</dbReference>
<evidence type="ECO:0000256" key="2">
    <source>
        <dbReference type="ARBA" id="ARBA00022692"/>
    </source>
</evidence>
<comment type="subunit">
    <text evidence="9">Interacts with EMP65.</text>
</comment>
<sequence>MLILPHVLHLLLLLPIVRSGSSQQFPISLTPQSHTDVFLSEIESHIEPTSLRPNELKKSTEATSAHENLSNDQLNRGLKGEKGELRIESTTSISKSLGVTVPDSKLEKAATTLSKATKSSVSDECKFVSFEEWKKLKEAEHKNEQTSLSSSETQKASCSEKDLKEISTQTSPNSPVPVEDHGKTYKDKFNYASVNCAATVVKTNSDAKGASAILTEVKDSYLINKCSSANKFIVIELCQDILINTVVMGNYELFSSMFKDVKFLVSERFPALDGWRELGQFEAQNIRDVQSFDIKNPLIWARYLKIEILSHFGNEFYCPISIVRVHGTTMMEEVKNKEQTNELPDISESEQQALLNYTDDLELEECKARLPHLVLNDFLTELNSTKEYCDYKDANNATMASESSIITTQESIFQNIIKRLSLLESNSTLSLLYFEEQSKLLSEAFSNLEKRLNKRFENFAHRVNTTLGIQSLLMEQRVRREVQNLLEYFKRTSSETGSVTDKKLIALARELSFQRKIILIDTIFIISLLVYVTLTRDTRISDKQEKLNKAAIDPTPFTVGSKRHKTKGRKRR</sequence>
<evidence type="ECO:0000256" key="5">
    <source>
        <dbReference type="ARBA" id="ARBA00022989"/>
    </source>
</evidence>
<feature type="transmembrane region" description="Helical" evidence="12">
    <location>
        <begin position="517"/>
        <end position="534"/>
    </location>
</feature>
<evidence type="ECO:0000256" key="3">
    <source>
        <dbReference type="ARBA" id="ARBA00022729"/>
    </source>
</evidence>
<dbReference type="GO" id="GO:0005789">
    <property type="term" value="C:endoplasmic reticulum membrane"/>
    <property type="evidence" value="ECO:0007669"/>
    <property type="project" value="UniProtKB-SubCell"/>
</dbReference>
<feature type="region of interest" description="Disordered" evidence="11">
    <location>
        <begin position="553"/>
        <end position="572"/>
    </location>
</feature>
<evidence type="ECO:0000259" key="14">
    <source>
        <dbReference type="PROSITE" id="PS51469"/>
    </source>
</evidence>
<keyword evidence="3 13" id="KW-0732">Signal</keyword>
<accession>A0AAX4HF18</accession>
<evidence type="ECO:0000256" key="13">
    <source>
        <dbReference type="SAM" id="SignalP"/>
    </source>
</evidence>
<dbReference type="FunFam" id="2.60.120.260:FF:000099">
    <property type="entry name" value="Uncharacterized protein, isoform C"/>
    <property type="match status" value="1"/>
</dbReference>
<keyword evidence="7" id="KW-0325">Glycoprotein</keyword>
<gene>
    <name evidence="15" type="ORF">PUMCH_004189</name>
</gene>
<reference evidence="15 16" key="1">
    <citation type="submission" date="2023-10" db="EMBL/GenBank/DDBJ databases">
        <title>Draft Genome Sequence of Candida saopaulonensis from a very Premature Infant with Sepsis.</title>
        <authorList>
            <person name="Ning Y."/>
            <person name="Dai R."/>
            <person name="Xiao M."/>
            <person name="Xu Y."/>
            <person name="Yan Q."/>
            <person name="Zhang L."/>
        </authorList>
    </citation>
    <scope>NUCLEOTIDE SEQUENCE [LARGE SCALE GENOMIC DNA]</scope>
    <source>
        <strain evidence="15 16">19XY460</strain>
    </source>
</reference>
<feature type="chain" id="PRO_5043892704" description="SUN-like protein 1" evidence="13">
    <location>
        <begin position="23"/>
        <end position="572"/>
    </location>
</feature>
<name>A0AAX4HF18_9ASCO</name>
<feature type="domain" description="SUN" evidence="14">
    <location>
        <begin position="156"/>
        <end position="330"/>
    </location>
</feature>
<evidence type="ECO:0000256" key="6">
    <source>
        <dbReference type="ARBA" id="ARBA00023136"/>
    </source>
</evidence>
<protein>
    <recommendedName>
        <fullName evidence="10">SUN-like protein 1</fullName>
    </recommendedName>
</protein>
<evidence type="ECO:0000256" key="7">
    <source>
        <dbReference type="ARBA" id="ARBA00023180"/>
    </source>
</evidence>
<comment type="subcellular location">
    <subcellularLocation>
        <location evidence="1">Endoplasmic reticulum membrane</location>
        <topology evidence="1">Single-pass type I membrane protein</topology>
    </subcellularLocation>
</comment>
<dbReference type="EMBL" id="CP138898">
    <property type="protein sequence ID" value="WPK26827.1"/>
    <property type="molecule type" value="Genomic_DNA"/>
</dbReference>
<dbReference type="PANTHER" id="PTHR12953:SF0">
    <property type="entry name" value="SUN DOMAIN-CONTAINING OSSIFICATION FACTOR"/>
    <property type="match status" value="1"/>
</dbReference>
<dbReference type="Proteomes" id="UP001338582">
    <property type="component" value="Chromosome 5"/>
</dbReference>
<feature type="region of interest" description="Disordered" evidence="11">
    <location>
        <begin position="49"/>
        <end position="85"/>
    </location>
</feature>
<feature type="compositionally biased region" description="Polar residues" evidence="11">
    <location>
        <begin position="61"/>
        <end position="74"/>
    </location>
</feature>
<evidence type="ECO:0000256" key="12">
    <source>
        <dbReference type="SAM" id="Phobius"/>
    </source>
</evidence>
<keyword evidence="2 12" id="KW-0812">Transmembrane</keyword>
<evidence type="ECO:0000313" key="16">
    <source>
        <dbReference type="Proteomes" id="UP001338582"/>
    </source>
</evidence>